<accession>A0ABW4CAY7</accession>
<dbReference type="Proteomes" id="UP001597282">
    <property type="component" value="Unassembled WGS sequence"/>
</dbReference>
<name>A0ABW4CAY7_9BACL</name>
<reference evidence="2" key="1">
    <citation type="journal article" date="2019" name="Int. J. Syst. Evol. Microbiol.">
        <title>The Global Catalogue of Microorganisms (GCM) 10K type strain sequencing project: providing services to taxonomists for standard genome sequencing and annotation.</title>
        <authorList>
            <consortium name="The Broad Institute Genomics Platform"/>
            <consortium name="The Broad Institute Genome Sequencing Center for Infectious Disease"/>
            <person name="Wu L."/>
            <person name="Ma J."/>
        </authorList>
    </citation>
    <scope>NUCLEOTIDE SEQUENCE [LARGE SCALE GENOMIC DNA]</scope>
    <source>
        <strain evidence="2">S1</strain>
    </source>
</reference>
<organism evidence="1 2">
    <name type="scientific">Kroppenstedtia sanguinis</name>
    <dbReference type="NCBI Taxonomy" id="1380684"/>
    <lineage>
        <taxon>Bacteria</taxon>
        <taxon>Bacillati</taxon>
        <taxon>Bacillota</taxon>
        <taxon>Bacilli</taxon>
        <taxon>Bacillales</taxon>
        <taxon>Thermoactinomycetaceae</taxon>
        <taxon>Kroppenstedtia</taxon>
    </lineage>
</organism>
<protein>
    <submittedName>
        <fullName evidence="1">Uncharacterized protein</fullName>
    </submittedName>
</protein>
<sequence>MPYGCKATFVLQVLQSKIKVAPQVLQSKKSRLHHRYYNLNEVGAGW</sequence>
<comment type="caution">
    <text evidence="1">The sequence shown here is derived from an EMBL/GenBank/DDBJ whole genome shotgun (WGS) entry which is preliminary data.</text>
</comment>
<gene>
    <name evidence="1" type="ORF">ACFQ4Y_10200</name>
</gene>
<keyword evidence="2" id="KW-1185">Reference proteome</keyword>
<proteinExistence type="predicted"/>
<dbReference type="EMBL" id="JBHTNU010000008">
    <property type="protein sequence ID" value="MFD1427296.1"/>
    <property type="molecule type" value="Genomic_DNA"/>
</dbReference>
<evidence type="ECO:0000313" key="2">
    <source>
        <dbReference type="Proteomes" id="UP001597282"/>
    </source>
</evidence>
<evidence type="ECO:0000313" key="1">
    <source>
        <dbReference type="EMBL" id="MFD1427296.1"/>
    </source>
</evidence>